<dbReference type="PANTHER" id="PTHR42954">
    <property type="entry name" value="FE(2+) TRANSPORT PROTEIN A"/>
    <property type="match status" value="1"/>
</dbReference>
<evidence type="ECO:0000256" key="1">
    <source>
        <dbReference type="ARBA" id="ARBA00023004"/>
    </source>
</evidence>
<dbReference type="RefSeq" id="WP_221031616.1">
    <property type="nucleotide sequence ID" value="NZ_CP139781.1"/>
</dbReference>
<name>A0ABZ1C4D5_9BACT</name>
<reference evidence="3 4" key="1">
    <citation type="submission" date="2021-08" db="EMBL/GenBank/DDBJ databases">
        <authorList>
            <person name="Zhang D."/>
            <person name="Zhang A."/>
            <person name="Wang L."/>
        </authorList>
    </citation>
    <scope>NUCLEOTIDE SEQUENCE [LARGE SCALE GENOMIC DNA]</scope>
    <source>
        <strain evidence="3 4">WL0086</strain>
    </source>
</reference>
<dbReference type="Pfam" id="PF04023">
    <property type="entry name" value="FeoA"/>
    <property type="match status" value="1"/>
</dbReference>
<dbReference type="Gene3D" id="2.30.30.90">
    <property type="match status" value="1"/>
</dbReference>
<keyword evidence="4" id="KW-1185">Reference proteome</keyword>
<gene>
    <name evidence="3" type="ORF">K1X11_014935</name>
</gene>
<evidence type="ECO:0000313" key="4">
    <source>
        <dbReference type="Proteomes" id="UP000738431"/>
    </source>
</evidence>
<dbReference type="InterPro" id="IPR052713">
    <property type="entry name" value="FeoA"/>
</dbReference>
<protein>
    <submittedName>
        <fullName evidence="3">FeoA family protein</fullName>
    </submittedName>
</protein>
<dbReference type="InterPro" id="IPR038157">
    <property type="entry name" value="FeoA_core_dom"/>
</dbReference>
<evidence type="ECO:0000259" key="2">
    <source>
        <dbReference type="SMART" id="SM00899"/>
    </source>
</evidence>
<evidence type="ECO:0000313" key="3">
    <source>
        <dbReference type="EMBL" id="WRQ86108.1"/>
    </source>
</evidence>
<dbReference type="InterPro" id="IPR007167">
    <property type="entry name" value="Fe-transptr_FeoA-like"/>
</dbReference>
<accession>A0ABZ1C4D5</accession>
<keyword evidence="1" id="KW-0408">Iron</keyword>
<dbReference type="PANTHER" id="PTHR42954:SF2">
    <property type="entry name" value="FE(2+) TRANSPORT PROTEIN A"/>
    <property type="match status" value="1"/>
</dbReference>
<dbReference type="SMART" id="SM00899">
    <property type="entry name" value="FeoA"/>
    <property type="match status" value="1"/>
</dbReference>
<reference evidence="3 4" key="2">
    <citation type="submission" date="2023-12" db="EMBL/GenBank/DDBJ databases">
        <title>Description of an unclassified Opitutus bacterium of Verrucomicrobiota.</title>
        <authorList>
            <person name="Zhang D.-F."/>
        </authorList>
    </citation>
    <scope>NUCLEOTIDE SEQUENCE [LARGE SCALE GENOMIC DNA]</scope>
    <source>
        <strain evidence="3 4">WL0086</strain>
    </source>
</reference>
<proteinExistence type="predicted"/>
<dbReference type="InterPro" id="IPR008988">
    <property type="entry name" value="Transcriptional_repressor_C"/>
</dbReference>
<feature type="domain" description="Ferrous iron transporter FeoA-like" evidence="2">
    <location>
        <begin position="5"/>
        <end position="77"/>
    </location>
</feature>
<sequence length="80" mass="8623">MSDTVSLSSLATGATAVVRAYPLSGNAFLRLREMGMLPGTSFTLLRRAPLGDPIEIKLRGYNLTLRKTEADHIMVEATSA</sequence>
<dbReference type="Proteomes" id="UP000738431">
    <property type="component" value="Chromosome"/>
</dbReference>
<dbReference type="SUPFAM" id="SSF50037">
    <property type="entry name" value="C-terminal domain of transcriptional repressors"/>
    <property type="match status" value="1"/>
</dbReference>
<organism evidence="3 4">
    <name type="scientific">Actomonas aquatica</name>
    <dbReference type="NCBI Taxonomy" id="2866162"/>
    <lineage>
        <taxon>Bacteria</taxon>
        <taxon>Pseudomonadati</taxon>
        <taxon>Verrucomicrobiota</taxon>
        <taxon>Opitutia</taxon>
        <taxon>Opitutales</taxon>
        <taxon>Opitutaceae</taxon>
        <taxon>Actomonas</taxon>
    </lineage>
</organism>
<dbReference type="EMBL" id="CP139781">
    <property type="protein sequence ID" value="WRQ86108.1"/>
    <property type="molecule type" value="Genomic_DNA"/>
</dbReference>